<accession>A0A1V6VJZ3</accession>
<dbReference type="AlphaFoldDB" id="A0A1V6VJZ3"/>
<gene>
    <name evidence="2" type="ORF">PENNAL_c0521G06671</name>
</gene>
<reference evidence="3" key="1">
    <citation type="journal article" date="2017" name="Nat. Microbiol.">
        <title>Global analysis of biosynthetic gene clusters reveals vast potential of secondary metabolite production in Penicillium species.</title>
        <authorList>
            <person name="Nielsen J.C."/>
            <person name="Grijseels S."/>
            <person name="Prigent S."/>
            <person name="Ji B."/>
            <person name="Dainat J."/>
            <person name="Nielsen K.F."/>
            <person name="Frisvad J.C."/>
            <person name="Workman M."/>
            <person name="Nielsen J."/>
        </authorList>
    </citation>
    <scope>NUCLEOTIDE SEQUENCE [LARGE SCALE GENOMIC DNA]</scope>
    <source>
        <strain evidence="3">IBT 13039</strain>
    </source>
</reference>
<dbReference type="Proteomes" id="UP000191691">
    <property type="component" value="Unassembled WGS sequence"/>
</dbReference>
<dbReference type="EMBL" id="MOOB01000521">
    <property type="protein sequence ID" value="OQE50793.1"/>
    <property type="molecule type" value="Genomic_DNA"/>
</dbReference>
<proteinExistence type="predicted"/>
<feature type="region of interest" description="Disordered" evidence="1">
    <location>
        <begin position="1"/>
        <end position="42"/>
    </location>
</feature>
<name>A0A1V6VJZ3_PENNA</name>
<feature type="non-terminal residue" evidence="2">
    <location>
        <position position="1"/>
    </location>
</feature>
<feature type="compositionally biased region" description="Basic residues" evidence="1">
    <location>
        <begin position="1"/>
        <end position="18"/>
    </location>
</feature>
<organism evidence="2 3">
    <name type="scientific">Penicillium nalgiovense</name>
    <dbReference type="NCBI Taxonomy" id="60175"/>
    <lineage>
        <taxon>Eukaryota</taxon>
        <taxon>Fungi</taxon>
        <taxon>Dikarya</taxon>
        <taxon>Ascomycota</taxon>
        <taxon>Pezizomycotina</taxon>
        <taxon>Eurotiomycetes</taxon>
        <taxon>Eurotiomycetidae</taxon>
        <taxon>Eurotiales</taxon>
        <taxon>Aspergillaceae</taxon>
        <taxon>Penicillium</taxon>
    </lineage>
</organism>
<keyword evidence="3" id="KW-1185">Reference proteome</keyword>
<protein>
    <submittedName>
        <fullName evidence="2">Uncharacterized protein</fullName>
    </submittedName>
</protein>
<evidence type="ECO:0000313" key="3">
    <source>
        <dbReference type="Proteomes" id="UP000191691"/>
    </source>
</evidence>
<comment type="caution">
    <text evidence="2">The sequence shown here is derived from an EMBL/GenBank/DDBJ whole genome shotgun (WGS) entry which is preliminary data.</text>
</comment>
<sequence>GTRGRGRGRTRTRGRGRGRGQSAINAEDTGVAEGNEGAVEAV</sequence>
<evidence type="ECO:0000313" key="2">
    <source>
        <dbReference type="EMBL" id="OQE50793.1"/>
    </source>
</evidence>
<evidence type="ECO:0000256" key="1">
    <source>
        <dbReference type="SAM" id="MobiDB-lite"/>
    </source>
</evidence>